<feature type="transmembrane region" description="Helical" evidence="17">
    <location>
        <begin position="110"/>
        <end position="129"/>
    </location>
</feature>
<keyword evidence="11 17" id="KW-0472">Membrane</keyword>
<keyword evidence="8 16" id="KW-0460">Magnesium</keyword>
<evidence type="ECO:0000256" key="3">
    <source>
        <dbReference type="ARBA" id="ARBA00022553"/>
    </source>
</evidence>
<dbReference type="GO" id="GO:0000287">
    <property type="term" value="F:magnesium ion binding"/>
    <property type="evidence" value="ECO:0007669"/>
    <property type="project" value="UniProtKB-UniRule"/>
</dbReference>
<dbReference type="Gene3D" id="3.40.50.1000">
    <property type="entry name" value="HAD superfamily/HAD-like"/>
    <property type="match status" value="1"/>
</dbReference>
<evidence type="ECO:0000313" key="22">
    <source>
        <dbReference type="Proteomes" id="UP000188533"/>
    </source>
</evidence>
<accession>A0A1Q3E8U9</accession>
<feature type="binding site" evidence="15">
    <location>
        <position position="911"/>
    </location>
    <ligand>
        <name>ATP</name>
        <dbReference type="ChEBI" id="CHEBI:30616"/>
    </ligand>
</feature>
<keyword evidence="9 17" id="KW-1278">Translocase</keyword>
<dbReference type="PANTHER" id="PTHR24092">
    <property type="entry name" value="PROBABLE PHOSPHOLIPID-TRANSPORTING ATPASE"/>
    <property type="match status" value="1"/>
</dbReference>
<keyword evidence="10 17" id="KW-1133">Transmembrane helix</keyword>
<feature type="domain" description="P-type ATPase C-terminal" evidence="20">
    <location>
        <begin position="1052"/>
        <end position="1197"/>
    </location>
</feature>
<dbReference type="STRING" id="5353.A0A1Q3E8U9"/>
<evidence type="ECO:0000256" key="10">
    <source>
        <dbReference type="ARBA" id="ARBA00022989"/>
    </source>
</evidence>
<evidence type="ECO:0000256" key="6">
    <source>
        <dbReference type="ARBA" id="ARBA00022741"/>
    </source>
</evidence>
<dbReference type="InterPro" id="IPR036412">
    <property type="entry name" value="HAD-like_sf"/>
</dbReference>
<comment type="subcellular location">
    <subcellularLocation>
        <location evidence="1 17">Membrane</location>
        <topology evidence="1 17">Multi-pass membrane protein</topology>
    </subcellularLocation>
</comment>
<name>A0A1Q3E8U9_LENED</name>
<feature type="binding site" evidence="16">
    <location>
        <position position="512"/>
    </location>
    <ligand>
        <name>Mg(2+)</name>
        <dbReference type="ChEBI" id="CHEBI:18420"/>
    </ligand>
</feature>
<comment type="catalytic activity">
    <reaction evidence="13">
        <text>a 1,2-diacyl-sn-glycero-3-phosphoethanolamine(out) + ATP + H2O = a 1,2-diacyl-sn-glycero-3-phosphoethanolamine(in) + ADP + phosphate + H(+)</text>
        <dbReference type="Rhea" id="RHEA:66132"/>
        <dbReference type="ChEBI" id="CHEBI:15377"/>
        <dbReference type="ChEBI" id="CHEBI:15378"/>
        <dbReference type="ChEBI" id="CHEBI:30616"/>
        <dbReference type="ChEBI" id="CHEBI:43474"/>
        <dbReference type="ChEBI" id="CHEBI:64612"/>
        <dbReference type="ChEBI" id="CHEBI:456216"/>
    </reaction>
    <physiologicalReaction direction="left-to-right" evidence="13">
        <dbReference type="Rhea" id="RHEA:66133"/>
    </physiologicalReaction>
</comment>
<dbReference type="EC" id="7.6.2.1" evidence="17"/>
<feature type="region of interest" description="Disordered" evidence="18">
    <location>
        <begin position="1305"/>
        <end position="1347"/>
    </location>
</feature>
<dbReference type="GO" id="GO:0016887">
    <property type="term" value="F:ATP hydrolysis activity"/>
    <property type="evidence" value="ECO:0007669"/>
    <property type="project" value="InterPro"/>
</dbReference>
<dbReference type="PRINTS" id="PR00119">
    <property type="entry name" value="CATATPASE"/>
</dbReference>
<evidence type="ECO:0000256" key="14">
    <source>
        <dbReference type="PIRSR" id="PIRSR606539-1"/>
    </source>
</evidence>
<dbReference type="Proteomes" id="UP000188533">
    <property type="component" value="Unassembled WGS sequence"/>
</dbReference>
<feature type="binding site" evidence="15">
    <location>
        <position position="832"/>
    </location>
    <ligand>
        <name>ATP</name>
        <dbReference type="ChEBI" id="CHEBI:30616"/>
    </ligand>
</feature>
<feature type="transmembrane region" description="Helical" evidence="17">
    <location>
        <begin position="995"/>
        <end position="1014"/>
    </location>
</feature>
<evidence type="ECO:0000259" key="20">
    <source>
        <dbReference type="Pfam" id="PF16212"/>
    </source>
</evidence>
<reference evidence="21 22" key="1">
    <citation type="submission" date="2016-08" db="EMBL/GenBank/DDBJ databases">
        <authorList>
            <consortium name="Lentinula edodes genome sequencing consortium"/>
            <person name="Sakamoto Y."/>
            <person name="Nakade K."/>
            <person name="Sato S."/>
            <person name="Yoshida Y."/>
            <person name="Miyazaki K."/>
            <person name="Natsume S."/>
            <person name="Konno N."/>
        </authorList>
    </citation>
    <scope>NUCLEOTIDE SEQUENCE [LARGE SCALE GENOMIC DNA]</scope>
    <source>
        <strain evidence="21 22">NBRC 111202</strain>
    </source>
</reference>
<evidence type="ECO:0000256" key="2">
    <source>
        <dbReference type="ARBA" id="ARBA00008109"/>
    </source>
</evidence>
<dbReference type="EMBL" id="BDGU01000150">
    <property type="protein sequence ID" value="GAW03663.1"/>
    <property type="molecule type" value="Genomic_DNA"/>
</dbReference>
<dbReference type="SUPFAM" id="SSF81653">
    <property type="entry name" value="Calcium ATPase, transduction domain A"/>
    <property type="match status" value="1"/>
</dbReference>
<feature type="compositionally biased region" description="Polar residues" evidence="18">
    <location>
        <begin position="1266"/>
        <end position="1279"/>
    </location>
</feature>
<feature type="binding site" evidence="15">
    <location>
        <position position="917"/>
    </location>
    <ligand>
        <name>ATP</name>
        <dbReference type="ChEBI" id="CHEBI:30616"/>
    </ligand>
</feature>
<evidence type="ECO:0000313" key="21">
    <source>
        <dbReference type="EMBL" id="GAW03663.1"/>
    </source>
</evidence>
<keyword evidence="22" id="KW-1185">Reference proteome</keyword>
<comment type="catalytic activity">
    <reaction evidence="12 17">
        <text>ATP + H2O + phospholipidSide 1 = ADP + phosphate + phospholipidSide 2.</text>
        <dbReference type="EC" id="7.6.2.1"/>
    </reaction>
</comment>
<feature type="transmembrane region" description="Helical" evidence="17">
    <location>
        <begin position="1098"/>
        <end position="1115"/>
    </location>
</feature>
<comment type="caution">
    <text evidence="21">The sequence shown here is derived from an EMBL/GenBank/DDBJ whole genome shotgun (WGS) entry which is preliminary data.</text>
</comment>
<feature type="transmembrane region" description="Helical" evidence="17">
    <location>
        <begin position="1162"/>
        <end position="1183"/>
    </location>
</feature>
<evidence type="ECO:0000256" key="4">
    <source>
        <dbReference type="ARBA" id="ARBA00022692"/>
    </source>
</evidence>
<feature type="binding site" evidence="16">
    <location>
        <position position="941"/>
    </location>
    <ligand>
        <name>Mg(2+)</name>
        <dbReference type="ChEBI" id="CHEBI:18420"/>
    </ligand>
</feature>
<dbReference type="PROSITE" id="PS00154">
    <property type="entry name" value="ATPASE_E1_E2"/>
    <property type="match status" value="1"/>
</dbReference>
<dbReference type="SFLD" id="SFLDF00027">
    <property type="entry name" value="p-type_atpase"/>
    <property type="match status" value="1"/>
</dbReference>
<evidence type="ECO:0000256" key="18">
    <source>
        <dbReference type="SAM" id="MobiDB-lite"/>
    </source>
</evidence>
<feature type="region of interest" description="Disordered" evidence="18">
    <location>
        <begin position="533"/>
        <end position="574"/>
    </location>
</feature>
<evidence type="ECO:0000256" key="12">
    <source>
        <dbReference type="ARBA" id="ARBA00034036"/>
    </source>
</evidence>
<keyword evidence="4 17" id="KW-0812">Transmembrane</keyword>
<dbReference type="InterPro" id="IPR044492">
    <property type="entry name" value="P_typ_ATPase_HD_dom"/>
</dbReference>
<evidence type="ECO:0000256" key="7">
    <source>
        <dbReference type="ARBA" id="ARBA00022840"/>
    </source>
</evidence>
<dbReference type="InterPro" id="IPR023214">
    <property type="entry name" value="HAD_sf"/>
</dbReference>
<feature type="binding site" evidence="15">
    <location>
        <position position="752"/>
    </location>
    <ligand>
        <name>ATP</name>
        <dbReference type="ChEBI" id="CHEBI:30616"/>
    </ligand>
</feature>
<dbReference type="InterPro" id="IPR023299">
    <property type="entry name" value="ATPase_P-typ_cyto_dom_N"/>
</dbReference>
<feature type="domain" description="P-type ATPase N-terminal" evidence="19">
    <location>
        <begin position="54"/>
        <end position="110"/>
    </location>
</feature>
<dbReference type="NCBIfam" id="TIGR01494">
    <property type="entry name" value="ATPase_P-type"/>
    <property type="match status" value="1"/>
</dbReference>
<comment type="similarity">
    <text evidence="2 17">Belongs to the cation transport ATPase (P-type) (TC 3.A.3) family. Type IV subfamily.</text>
</comment>
<evidence type="ECO:0000256" key="16">
    <source>
        <dbReference type="PIRSR" id="PIRSR606539-3"/>
    </source>
</evidence>
<feature type="binding site" evidence="15">
    <location>
        <position position="833"/>
    </location>
    <ligand>
        <name>ATP</name>
        <dbReference type="ChEBI" id="CHEBI:30616"/>
    </ligand>
</feature>
<dbReference type="InterPro" id="IPR032630">
    <property type="entry name" value="P_typ_ATPase_c"/>
</dbReference>
<feature type="compositionally biased region" description="Basic residues" evidence="18">
    <location>
        <begin position="1325"/>
        <end position="1341"/>
    </location>
</feature>
<keyword evidence="7 15" id="KW-0067">ATP-binding</keyword>
<feature type="binding site" evidence="15">
    <location>
        <position position="691"/>
    </location>
    <ligand>
        <name>ATP</name>
        <dbReference type="ChEBI" id="CHEBI:30616"/>
    </ligand>
</feature>
<feature type="binding site" evidence="15">
    <location>
        <position position="511"/>
    </location>
    <ligand>
        <name>ATP</name>
        <dbReference type="ChEBI" id="CHEBI:30616"/>
    </ligand>
</feature>
<proteinExistence type="inferred from homology"/>
<feature type="binding site" evidence="15">
    <location>
        <position position="941"/>
    </location>
    <ligand>
        <name>ATP</name>
        <dbReference type="ChEBI" id="CHEBI:30616"/>
    </ligand>
</feature>
<feature type="transmembrane region" description="Helical" evidence="17">
    <location>
        <begin position="1059"/>
        <end position="1078"/>
    </location>
</feature>
<dbReference type="InterPro" id="IPR006539">
    <property type="entry name" value="P-type_ATPase_IV"/>
</dbReference>
<feature type="binding site" evidence="15">
    <location>
        <position position="510"/>
    </location>
    <ligand>
        <name>ATP</name>
        <dbReference type="ChEBI" id="CHEBI:30616"/>
    </ligand>
</feature>
<dbReference type="InterPro" id="IPR001757">
    <property type="entry name" value="P_typ_ATPase"/>
</dbReference>
<dbReference type="FunFam" id="3.40.50.1000:FF:000001">
    <property type="entry name" value="Phospholipid-transporting ATPase IC"/>
    <property type="match status" value="1"/>
</dbReference>
<feature type="domain" description="P-type ATPase C-terminal" evidence="20">
    <location>
        <begin position="963"/>
        <end position="1049"/>
    </location>
</feature>
<feature type="region of interest" description="Disordered" evidence="18">
    <location>
        <begin position="1256"/>
        <end position="1279"/>
    </location>
</feature>
<dbReference type="SFLD" id="SFLDS00003">
    <property type="entry name" value="Haloacid_Dehalogenase"/>
    <property type="match status" value="1"/>
</dbReference>
<organism evidence="21 22">
    <name type="scientific">Lentinula edodes</name>
    <name type="common">Shiitake mushroom</name>
    <name type="synonym">Lentinus edodes</name>
    <dbReference type="NCBI Taxonomy" id="5353"/>
    <lineage>
        <taxon>Eukaryota</taxon>
        <taxon>Fungi</taxon>
        <taxon>Dikarya</taxon>
        <taxon>Basidiomycota</taxon>
        <taxon>Agaricomycotina</taxon>
        <taxon>Agaricomycetes</taxon>
        <taxon>Agaricomycetidae</taxon>
        <taxon>Agaricales</taxon>
        <taxon>Marasmiineae</taxon>
        <taxon>Omphalotaceae</taxon>
        <taxon>Lentinula</taxon>
    </lineage>
</organism>
<dbReference type="GO" id="GO:0045332">
    <property type="term" value="P:phospholipid translocation"/>
    <property type="evidence" value="ECO:0007669"/>
    <property type="project" value="TreeGrafter"/>
</dbReference>
<feature type="binding site" evidence="15">
    <location>
        <position position="512"/>
    </location>
    <ligand>
        <name>ATP</name>
        <dbReference type="ChEBI" id="CHEBI:30616"/>
    </ligand>
</feature>
<keyword evidence="6 15" id="KW-0547">Nucleotide-binding</keyword>
<feature type="transmembrane region" description="Helical" evidence="17">
    <location>
        <begin position="394"/>
        <end position="415"/>
    </location>
</feature>
<evidence type="ECO:0000256" key="11">
    <source>
        <dbReference type="ARBA" id="ARBA00023136"/>
    </source>
</evidence>
<dbReference type="InterPro" id="IPR023298">
    <property type="entry name" value="ATPase_P-typ_TM_dom_sf"/>
</dbReference>
<feature type="transmembrane region" description="Helical" evidence="17">
    <location>
        <begin position="1122"/>
        <end position="1142"/>
    </location>
</feature>
<dbReference type="Gene3D" id="2.70.150.10">
    <property type="entry name" value="Calcium-transporting ATPase, cytoplasmic transduction domain A"/>
    <property type="match status" value="1"/>
</dbReference>
<dbReference type="FunFam" id="3.40.1110.10:FF:000087">
    <property type="entry name" value="Phospholipid-transporting ATPase"/>
    <property type="match status" value="1"/>
</dbReference>
<feature type="transmembrane region" description="Helical" evidence="17">
    <location>
        <begin position="442"/>
        <end position="462"/>
    </location>
</feature>
<dbReference type="Pfam" id="PF13246">
    <property type="entry name" value="Cation_ATPase"/>
    <property type="match status" value="1"/>
</dbReference>
<feature type="binding site" evidence="15">
    <location>
        <position position="717"/>
    </location>
    <ligand>
        <name>ATP</name>
        <dbReference type="ChEBI" id="CHEBI:30616"/>
    </ligand>
</feature>
<dbReference type="Gene3D" id="3.40.1110.10">
    <property type="entry name" value="Calcium-transporting ATPase, cytoplasmic domain N"/>
    <property type="match status" value="1"/>
</dbReference>
<dbReference type="GO" id="GO:0005524">
    <property type="term" value="F:ATP binding"/>
    <property type="evidence" value="ECO:0007669"/>
    <property type="project" value="UniProtKB-UniRule"/>
</dbReference>
<feature type="binding site" evidence="16">
    <location>
        <position position="510"/>
    </location>
    <ligand>
        <name>Mg(2+)</name>
        <dbReference type="ChEBI" id="CHEBI:18420"/>
    </ligand>
</feature>
<evidence type="ECO:0000256" key="8">
    <source>
        <dbReference type="ARBA" id="ARBA00022842"/>
    </source>
</evidence>
<dbReference type="FunFam" id="3.40.50.1000:FF:000014">
    <property type="entry name" value="Phospholipid-transporting ATPase"/>
    <property type="match status" value="1"/>
</dbReference>
<dbReference type="SUPFAM" id="SSF56784">
    <property type="entry name" value="HAD-like"/>
    <property type="match status" value="1"/>
</dbReference>
<protein>
    <recommendedName>
        <fullName evidence="17">Phospholipid-transporting ATPase</fullName>
        <ecNumber evidence="17">7.6.2.1</ecNumber>
    </recommendedName>
</protein>
<evidence type="ECO:0000256" key="1">
    <source>
        <dbReference type="ARBA" id="ARBA00004141"/>
    </source>
</evidence>
<dbReference type="InterPro" id="IPR018303">
    <property type="entry name" value="ATPase_P-typ_P_site"/>
</dbReference>
<dbReference type="NCBIfam" id="TIGR01652">
    <property type="entry name" value="ATPase-Plipid"/>
    <property type="match status" value="1"/>
</dbReference>
<dbReference type="Pfam" id="PF16209">
    <property type="entry name" value="PhoLip_ATPase_N"/>
    <property type="match status" value="1"/>
</dbReference>
<evidence type="ECO:0000256" key="17">
    <source>
        <dbReference type="RuleBase" id="RU362033"/>
    </source>
</evidence>
<feature type="transmembrane region" description="Helical" evidence="17">
    <location>
        <begin position="1026"/>
        <end position="1047"/>
    </location>
</feature>
<feature type="transmembrane region" description="Helical" evidence="17">
    <location>
        <begin position="87"/>
        <end position="104"/>
    </location>
</feature>
<keyword evidence="5 16" id="KW-0479">Metal-binding</keyword>
<dbReference type="PANTHER" id="PTHR24092:SF153">
    <property type="entry name" value="PHOSPHOLIPID-TRANSPORTING ATPASE"/>
    <property type="match status" value="1"/>
</dbReference>
<reference evidence="21 22" key="2">
    <citation type="submission" date="2017-02" db="EMBL/GenBank/DDBJ databases">
        <title>A genome survey and senescence transcriptome analysis in Lentinula edodes.</title>
        <authorList>
            <person name="Sakamoto Y."/>
            <person name="Nakade K."/>
            <person name="Sato S."/>
            <person name="Yoshida Y."/>
            <person name="Miyazaki K."/>
            <person name="Natsume S."/>
            <person name="Konno N."/>
        </authorList>
    </citation>
    <scope>NUCLEOTIDE SEQUENCE [LARGE SCALE GENOMIC DNA]</scope>
    <source>
        <strain evidence="21 22">NBRC 111202</strain>
    </source>
</reference>
<keyword evidence="3" id="KW-0597">Phosphoprotein</keyword>
<evidence type="ECO:0000259" key="19">
    <source>
        <dbReference type="Pfam" id="PF16209"/>
    </source>
</evidence>
<sequence>MAPSKRNRLLEFYTKLASFNVENLFVNKRKPGPPRKIFVNLDLPQDYWDNKGKAKPEHVYNTNQVITSKYTLLTFLPRNLLEQFRRIANVFFLLIAVLQFFGVFNTISPGLVILPLLIVVGITAVKDGYEDVKRHQSDRQVNHTSVMVLSSSEWNNPNIMQPKSRTFVRGLIPKRLRPQAVKPNTVNVEKTGGVSDGSNQDQLAMFPEDVEFDEVIPEHERRFSFHSHHVKRPHWKTIIWEDVCVGDIVKIRDNESFPADILICATSEDENVAFVETKNLDGETNLKSRTSVPELIHMRTAAACANKENAFSIELDRPDNNMFRLNSTVNIAHATPSRVSADMSNILLRGTVLRNTSWVIGVVLFTGEDTKIVQNSGGTPSKQSKVERQMNPQVILNLILLAMMATACAIVDSVLEKRDYPGGAPWLYDDNTSGDNPSINGLITWAFALITFQNIVPISLYISIEAVRTCQAAFIYFDSHMVYEKTGQTTLARSWNLSDDLGQIEYIFSDKTGTLTQNSMVFRQCSIGGQIYTGDPEDDSSPKARESIPSNSDSISEDAPDLPTKETAAATGKQPFFHSNKLSKDISTILHSDSTSPNAALARALNGFFTVLALCHTVLTSVDPDTGKIEYKAQSPDEAALVKAAADVGYVFRGREREILYLQTPFTNDKDHLADQKDKYEKYELLNILEFNSTRKRMSVVLRRLDGDDGRVFLLMKGADNVVFDRLKAGVDQPLKDQTEMHLSEFANEGLRTLTLAYKIVSDQEYEAWSHRYHEATVALDNREEKIDAVSDELEQNLRLLGATAIEDKLQEGVAETIADLKRAGIKIWVATGDKLETAIEGGMVVLVRCMGRCHSRCTSSSIVGSDNGSRPGGFILVIDGAALGDAFADENNKDLLLRLAMLCEGVICCRVSPLQKALVVKLVKDGLGAMTLAIGDGANDVSMIQAADVGVGISGEEGLQAVNSSDYAIAQFRFLKRLLLVHGHWSYARNGNMILNFFYKNIVCIGVLWWFQIYDAWSSAYAFEYTYLLFWNSFWTIAPVIAIGIFDRIAGSWFSMKWFVLYMLDGIYQSTIIYFLINYTYSSTPTSRSDGYGQYQYEFTTTMVFSAVLVANLFNGLNTAVWTGWVFFAVFIGIILVWIYTAIYDLISPGWFYTPVYGNNIFVFHSAYFWLCLPLTVCLALAPRYILKAYKFIFTPDDLDIMRWANKINPDRDYAKEAYLHNGLAALRRSSSRAISTRDAEGSASNLSLHTTDSYRRSRSALPGPQQSTASFSASRTDMSTGIRSVHRGFDFSVEEGGPAMRRMQSNLSERRGNSQLGGPKAKSGSKRSRVLSLIKRKPNVHAPPT</sequence>
<dbReference type="InterPro" id="IPR032631">
    <property type="entry name" value="P-type_ATPase_N"/>
</dbReference>
<feature type="active site" description="4-aspartylphosphate intermediate" evidence="14">
    <location>
        <position position="510"/>
    </location>
</feature>
<evidence type="ECO:0000256" key="9">
    <source>
        <dbReference type="ARBA" id="ARBA00022967"/>
    </source>
</evidence>
<evidence type="ECO:0000256" key="13">
    <source>
        <dbReference type="ARBA" id="ARBA00049128"/>
    </source>
</evidence>
<evidence type="ECO:0000256" key="5">
    <source>
        <dbReference type="ARBA" id="ARBA00022723"/>
    </source>
</evidence>
<dbReference type="SFLD" id="SFLDG00002">
    <property type="entry name" value="C1.7:_P-type_atpase_like"/>
    <property type="match status" value="1"/>
</dbReference>
<dbReference type="SUPFAM" id="SSF81665">
    <property type="entry name" value="Calcium ATPase, transmembrane domain M"/>
    <property type="match status" value="1"/>
</dbReference>
<dbReference type="SUPFAM" id="SSF81660">
    <property type="entry name" value="Metal cation-transporting ATPase, ATP-binding domain N"/>
    <property type="match status" value="1"/>
</dbReference>
<feature type="binding site" evidence="15">
    <location>
        <position position="834"/>
    </location>
    <ligand>
        <name>ATP</name>
        <dbReference type="ChEBI" id="CHEBI:30616"/>
    </ligand>
</feature>
<feature type="binding site" evidence="16">
    <location>
        <position position="937"/>
    </location>
    <ligand>
        <name>Mg(2+)</name>
        <dbReference type="ChEBI" id="CHEBI:18420"/>
    </ligand>
</feature>
<gene>
    <name evidence="21" type="ORF">LENED_005404</name>
</gene>
<comment type="cofactor">
    <cofactor evidence="16">
        <name>Mg(2+)</name>
        <dbReference type="ChEBI" id="CHEBI:18420"/>
    </cofactor>
</comment>
<feature type="binding site" evidence="15">
    <location>
        <position position="638"/>
    </location>
    <ligand>
        <name>ATP</name>
        <dbReference type="ChEBI" id="CHEBI:30616"/>
    </ligand>
</feature>
<dbReference type="GO" id="GO:0140326">
    <property type="term" value="F:ATPase-coupled intramembrane lipid transporter activity"/>
    <property type="evidence" value="ECO:0007669"/>
    <property type="project" value="UniProtKB-EC"/>
</dbReference>
<dbReference type="GO" id="GO:0005886">
    <property type="term" value="C:plasma membrane"/>
    <property type="evidence" value="ECO:0007669"/>
    <property type="project" value="TreeGrafter"/>
</dbReference>
<dbReference type="InterPro" id="IPR008250">
    <property type="entry name" value="ATPase_P-typ_transduc_dom_A_sf"/>
</dbReference>
<feature type="binding site" evidence="15">
    <location>
        <position position="940"/>
    </location>
    <ligand>
        <name>ATP</name>
        <dbReference type="ChEBI" id="CHEBI:30616"/>
    </ligand>
</feature>
<evidence type="ECO:0000256" key="15">
    <source>
        <dbReference type="PIRSR" id="PIRSR606539-2"/>
    </source>
</evidence>
<dbReference type="Pfam" id="PF16212">
    <property type="entry name" value="PhoLip_ATPase_C"/>
    <property type="match status" value="2"/>
</dbReference>